<evidence type="ECO:0000256" key="1">
    <source>
        <dbReference type="ARBA" id="ARBA00001946"/>
    </source>
</evidence>
<dbReference type="Gene3D" id="3.90.79.10">
    <property type="entry name" value="Nucleoside Triphosphate Pyrophosphohydrolase"/>
    <property type="match status" value="1"/>
</dbReference>
<dbReference type="PROSITE" id="PS00893">
    <property type="entry name" value="NUDIX_BOX"/>
    <property type="match status" value="1"/>
</dbReference>
<dbReference type="InterPro" id="IPR020476">
    <property type="entry name" value="Nudix_hydrolase"/>
</dbReference>
<evidence type="ECO:0000256" key="3">
    <source>
        <dbReference type="RuleBase" id="RU003476"/>
    </source>
</evidence>
<sequence>MTTAPRRMVTLDHGARRFNFRVAGVALRDGHLLVHRAEADDFWVLPGGRVEIGETTVAALAREMREELGVEPAIGALLWTVENFFGLSGKECHELAFYYAMDLPEAFPFSCEEIVHRVEDGGTMLEFRWVELSRTVLAGLPLLPVFLQERLCEPFSATQHVVWYG</sequence>
<dbReference type="Pfam" id="PF00293">
    <property type="entry name" value="NUDIX"/>
    <property type="match status" value="1"/>
</dbReference>
<evidence type="ECO:0000259" key="4">
    <source>
        <dbReference type="PROSITE" id="PS51462"/>
    </source>
</evidence>
<dbReference type="InterPro" id="IPR015797">
    <property type="entry name" value="NUDIX_hydrolase-like_dom_sf"/>
</dbReference>
<dbReference type="EMBL" id="JACHEU010000001">
    <property type="protein sequence ID" value="MBB6011071.1"/>
    <property type="molecule type" value="Genomic_DNA"/>
</dbReference>
<accession>A0A7W9VTW3</accession>
<dbReference type="PROSITE" id="PS51462">
    <property type="entry name" value="NUDIX"/>
    <property type="match status" value="1"/>
</dbReference>
<dbReference type="CDD" id="cd04688">
    <property type="entry name" value="NUDIX_Hydrolase"/>
    <property type="match status" value="1"/>
</dbReference>
<dbReference type="AlphaFoldDB" id="A0A7W9VTW3"/>
<gene>
    <name evidence="5" type="ORF">HNR59_000416</name>
</gene>
<dbReference type="Proteomes" id="UP000533306">
    <property type="component" value="Unassembled WGS sequence"/>
</dbReference>
<evidence type="ECO:0000256" key="2">
    <source>
        <dbReference type="ARBA" id="ARBA00022801"/>
    </source>
</evidence>
<comment type="caution">
    <text evidence="5">The sequence shown here is derived from an EMBL/GenBank/DDBJ whole genome shotgun (WGS) entry which is preliminary data.</text>
</comment>
<dbReference type="RefSeq" id="WP_183825303.1">
    <property type="nucleotide sequence ID" value="NZ_JACHEU010000001.1"/>
</dbReference>
<name>A0A7W9VTW3_9HYPH</name>
<organism evidence="5 6">
    <name type="scientific">Aquamicrobium lusatiense</name>
    <dbReference type="NCBI Taxonomy" id="89772"/>
    <lineage>
        <taxon>Bacteria</taxon>
        <taxon>Pseudomonadati</taxon>
        <taxon>Pseudomonadota</taxon>
        <taxon>Alphaproteobacteria</taxon>
        <taxon>Hyphomicrobiales</taxon>
        <taxon>Phyllobacteriaceae</taxon>
        <taxon>Aquamicrobium</taxon>
    </lineage>
</organism>
<evidence type="ECO:0000313" key="6">
    <source>
        <dbReference type="Proteomes" id="UP000533306"/>
    </source>
</evidence>
<protein>
    <submittedName>
        <fullName evidence="5">8-oxo-dGTP pyrophosphatase MutT (NUDIX family)</fullName>
    </submittedName>
</protein>
<keyword evidence="6" id="KW-1185">Reference proteome</keyword>
<dbReference type="PANTHER" id="PTHR43046:SF14">
    <property type="entry name" value="MUTT_NUDIX FAMILY PROTEIN"/>
    <property type="match status" value="1"/>
</dbReference>
<dbReference type="InterPro" id="IPR020084">
    <property type="entry name" value="NUDIX_hydrolase_CS"/>
</dbReference>
<evidence type="ECO:0000313" key="5">
    <source>
        <dbReference type="EMBL" id="MBB6011071.1"/>
    </source>
</evidence>
<dbReference type="InterPro" id="IPR000086">
    <property type="entry name" value="NUDIX_hydrolase_dom"/>
</dbReference>
<dbReference type="PANTHER" id="PTHR43046">
    <property type="entry name" value="GDP-MANNOSE MANNOSYL HYDROLASE"/>
    <property type="match status" value="1"/>
</dbReference>
<dbReference type="PRINTS" id="PR00502">
    <property type="entry name" value="NUDIXFAMILY"/>
</dbReference>
<proteinExistence type="inferred from homology"/>
<reference evidence="5 6" key="1">
    <citation type="submission" date="2020-08" db="EMBL/GenBank/DDBJ databases">
        <title>Genomic Encyclopedia of Type Strains, Phase IV (KMG-IV): sequencing the most valuable type-strain genomes for metagenomic binning, comparative biology and taxonomic classification.</title>
        <authorList>
            <person name="Goeker M."/>
        </authorList>
    </citation>
    <scope>NUCLEOTIDE SEQUENCE [LARGE SCALE GENOMIC DNA]</scope>
    <source>
        <strain evidence="5 6">DSM 11099</strain>
    </source>
</reference>
<keyword evidence="2 3" id="KW-0378">Hydrolase</keyword>
<comment type="similarity">
    <text evidence="3">Belongs to the Nudix hydrolase family.</text>
</comment>
<feature type="domain" description="Nudix hydrolase" evidence="4">
    <location>
        <begin position="15"/>
        <end position="153"/>
    </location>
</feature>
<comment type="cofactor">
    <cofactor evidence="1">
        <name>Mg(2+)</name>
        <dbReference type="ChEBI" id="CHEBI:18420"/>
    </cofactor>
</comment>
<dbReference type="GO" id="GO:0016787">
    <property type="term" value="F:hydrolase activity"/>
    <property type="evidence" value="ECO:0007669"/>
    <property type="project" value="UniProtKB-KW"/>
</dbReference>
<dbReference type="SUPFAM" id="SSF55811">
    <property type="entry name" value="Nudix"/>
    <property type="match status" value="1"/>
</dbReference>